<dbReference type="AlphaFoldDB" id="A0A2H5Y8Z3"/>
<accession>A0A2H5Y8Z3</accession>
<evidence type="ECO:0000259" key="1">
    <source>
        <dbReference type="Pfam" id="PF13625"/>
    </source>
</evidence>
<reference evidence="3" key="1">
    <citation type="submission" date="2017-09" db="EMBL/GenBank/DDBJ databases">
        <title>Metaegenomics of thermophilic ammonia-oxidizing enrichment culture.</title>
        <authorList>
            <person name="Kato S."/>
            <person name="Suzuki K."/>
        </authorList>
    </citation>
    <scope>NUCLEOTIDE SEQUENCE [LARGE SCALE GENOMIC DNA]</scope>
</reference>
<dbReference type="EMBL" id="BEHY01000079">
    <property type="protein sequence ID" value="GBD09897.1"/>
    <property type="molecule type" value="Genomic_DNA"/>
</dbReference>
<proteinExistence type="predicted"/>
<sequence length="668" mass="75353">MQLWEVVRHYEPSLLIEILRQQGWPVEGMQAARKDLLGRLRDPDRLAALWAQLPPEGRALVEGLRRAGGAMPAMILLILHEMTPGGTPGIPFETLAVRLAASGLIYWHAAGRPIRSLLPQGEAILPVEVAEALPPPEPTAPSMVIPASPLRLARDLGRFARFLRRFPEITLTREGRLPVRWMRRLQRWLGREGSARESAYLAFLQQLLERMRVLRTHGAALTLDLLHPFWEQGAIDRALAAFRAWKGEEPEDLPNHGMLSPATLRARVEQALRRAPGSWIPLPDLLATIFPEPPERLPEPLSPAGRQMATQLRTWLEAETLWPLHWLGLLDLGDMGGRWEAVRLTPFGAWALGIGEPVSLPEEGGRVIVQPDFRILVFEPVPESILTALEAFADPSPGDPVSVYQISRDTIYRGLQQGWDVPRILRFLEGISGEPLPPNVRRSLEDWHRRFHQIRIYRRVTVIRTMGEPLPGGRSIHPLGESIGWTEEPLAHLEAPWHLQGIRPWVTGFRPEDLRHQVIAEPPGILRWTGPFPHPGVERLLEPFTERIPEGFRITEASLRAGRAAGLTLSQILQRLQLVHRGPLPAWLLARLLAWSDQPPRARWEHVLLLRMDRPEILEALGNEPALAPWIRPLDAHTLMVQADHAPALKAWLEAMGISVEEQDRPSD</sequence>
<evidence type="ECO:0000313" key="2">
    <source>
        <dbReference type="EMBL" id="GBD09897.1"/>
    </source>
</evidence>
<comment type="caution">
    <text evidence="2">The sequence shown here is derived from an EMBL/GenBank/DDBJ whole genome shotgun (WGS) entry which is preliminary data.</text>
</comment>
<dbReference type="Pfam" id="PF13625">
    <property type="entry name" value="Helicase_C_3"/>
    <property type="match status" value="1"/>
</dbReference>
<dbReference type="InterPro" id="IPR032830">
    <property type="entry name" value="XPB/Ssl2_N"/>
</dbReference>
<name>A0A2H5Y8Z3_9CHLR</name>
<dbReference type="Proteomes" id="UP000236642">
    <property type="component" value="Unassembled WGS sequence"/>
</dbReference>
<evidence type="ECO:0000313" key="3">
    <source>
        <dbReference type="Proteomes" id="UP000236642"/>
    </source>
</evidence>
<gene>
    <name evidence="2" type="ORF">HRbin22_02159</name>
</gene>
<protein>
    <recommendedName>
        <fullName evidence="1">Helicase XPB/Ssl2 N-terminal domain-containing protein</fullName>
    </recommendedName>
</protein>
<feature type="domain" description="Helicase XPB/Ssl2 N-terminal" evidence="1">
    <location>
        <begin position="367"/>
        <end position="465"/>
    </location>
</feature>
<organism evidence="2 3">
    <name type="scientific">Candidatus Thermoflexus japonica</name>
    <dbReference type="NCBI Taxonomy" id="2035417"/>
    <lineage>
        <taxon>Bacteria</taxon>
        <taxon>Bacillati</taxon>
        <taxon>Chloroflexota</taxon>
        <taxon>Thermoflexia</taxon>
        <taxon>Thermoflexales</taxon>
        <taxon>Thermoflexaceae</taxon>
        <taxon>Thermoflexus</taxon>
    </lineage>
</organism>